<feature type="domain" description="F-box" evidence="1">
    <location>
        <begin position="3"/>
        <end position="48"/>
    </location>
</feature>
<proteinExistence type="predicted"/>
<evidence type="ECO:0000259" key="1">
    <source>
        <dbReference type="PROSITE" id="PS50181"/>
    </source>
</evidence>
<dbReference type="PROSITE" id="PS50181">
    <property type="entry name" value="FBOX"/>
    <property type="match status" value="1"/>
</dbReference>
<gene>
    <name evidence="2" type="ORF">PUMCH_005057</name>
</gene>
<evidence type="ECO:0000313" key="2">
    <source>
        <dbReference type="EMBL" id="WPK27660.1"/>
    </source>
</evidence>
<protein>
    <recommendedName>
        <fullName evidence="1">F-box domain-containing protein</fullName>
    </recommendedName>
</protein>
<evidence type="ECO:0000313" key="3">
    <source>
        <dbReference type="Proteomes" id="UP001338582"/>
    </source>
</evidence>
<organism evidence="2 3">
    <name type="scientific">Australozyma saopauloensis</name>
    <dbReference type="NCBI Taxonomy" id="291208"/>
    <lineage>
        <taxon>Eukaryota</taxon>
        <taxon>Fungi</taxon>
        <taxon>Dikarya</taxon>
        <taxon>Ascomycota</taxon>
        <taxon>Saccharomycotina</taxon>
        <taxon>Pichiomycetes</taxon>
        <taxon>Metschnikowiaceae</taxon>
        <taxon>Australozyma</taxon>
    </lineage>
</organism>
<dbReference type="GeneID" id="88176116"/>
<dbReference type="InterPro" id="IPR001810">
    <property type="entry name" value="F-box_dom"/>
</dbReference>
<dbReference type="EMBL" id="CP138900">
    <property type="protein sequence ID" value="WPK27660.1"/>
    <property type="molecule type" value="Genomic_DNA"/>
</dbReference>
<dbReference type="AlphaFoldDB" id="A0AAX4HHW9"/>
<name>A0AAX4HHW9_9ASCO</name>
<dbReference type="Proteomes" id="UP001338582">
    <property type="component" value="Chromosome 7"/>
</dbReference>
<keyword evidence="3" id="KW-1185">Reference proteome</keyword>
<dbReference type="KEGG" id="asau:88176116"/>
<dbReference type="RefSeq" id="XP_062880037.1">
    <property type="nucleotide sequence ID" value="XM_063023967.1"/>
</dbReference>
<reference evidence="2 3" key="1">
    <citation type="submission" date="2023-10" db="EMBL/GenBank/DDBJ databases">
        <title>Draft Genome Sequence of Candida saopaulonensis from a very Premature Infant with Sepsis.</title>
        <authorList>
            <person name="Ning Y."/>
            <person name="Dai R."/>
            <person name="Xiao M."/>
            <person name="Xu Y."/>
            <person name="Yan Q."/>
            <person name="Zhang L."/>
        </authorList>
    </citation>
    <scope>NUCLEOTIDE SEQUENCE [LARGE SCALE GENOMIC DNA]</scope>
    <source>
        <strain evidence="2 3">19XY460</strain>
    </source>
</reference>
<accession>A0AAX4HHW9</accession>
<sequence>MNNVSLDNLPLEVLTRVLNNVSSPELLNIALAGKSVLRFALRALYHKLCVSTVHDYKKKNARENEYVVVSKSNCIRLLSYTLQNNKELAQLIGHFIVGPCASPELIRLIFALRRNATNLITFQSSFAYAAANFLDQESSLPLPFYDHCQILSPDDVLMKRNGRPRQLTICTDLSEFVFGINLDTDVLSSVKLLYLGSEQKSALHILDAIKLPESEKFRPEYLSIVHLHHSGSNAFDHINPDLGFSLVPKKINTLGLKTLCMSLECMEPLSRCECVTKFVGNAGQHAADTEDLDQLEHLKVSLVLDEGGLMPSMLLDSIVLPLQYLILHLPLLKSLSFDTRATTYKMQSPEDGTEEDLDLSCNGKIVRTLFLANEMLRCNGQTPSLNSLSFPDFFLGLVFHGDFFESPLHSCKCLGCKKLLIICANFFLPISDFEVGATYSTSFFFLIGMILDKLENERNLIHILSLETDFHQFKDGRLYCDSESLHQRLHNLGTCACSLNLDIDTVIITYLVHQCRPVLEYVRLNMPEIEEITIHGLYFTRTCIGWECLFDNDSYPVEILEATELKMEHTENRHGNPQDLLTLLETYGCLDLDIFDHGV</sequence>